<evidence type="ECO:0000313" key="6">
    <source>
        <dbReference type="Proteomes" id="UP000233769"/>
    </source>
</evidence>
<dbReference type="GO" id="GO:0016757">
    <property type="term" value="F:glycosyltransferase activity"/>
    <property type="evidence" value="ECO:0007669"/>
    <property type="project" value="UniProtKB-KW"/>
</dbReference>
<keyword evidence="2" id="KW-0328">Glycosyltransferase</keyword>
<dbReference type="Pfam" id="PF00535">
    <property type="entry name" value="Glycos_transf_2"/>
    <property type="match status" value="1"/>
</dbReference>
<evidence type="ECO:0000256" key="3">
    <source>
        <dbReference type="ARBA" id="ARBA00022679"/>
    </source>
</evidence>
<sequence length="319" mass="33458">MTATPVASPSAAVLDVVIVNWNAGDQLRACLASLAASEGAEHLRVVVVDNASSDGSAEGLDRPGLALTVLRNAGNRGFARACNQGAALGSAAAILFLNPDTGVSRDGIAAARAQLGADPGTGIVGARLVDEAGQTHRTCARHPTGARLIAHTLFLDRLLPGRVAPHFLLDWDHTETRPVDAVMGAFLMIRRPLFAALGGFDERFFVYWEDADLCARAAAAGFAVCHVAEAEIRHRGQGTTEAVKDRRLFYFLRAQTLYACKHHGRAVSLAVLAAALAVNLPVRLGRALVRGSAGDAGAVIRAGLMLIRAVPRLLTGSGR</sequence>
<dbReference type="CDD" id="cd04186">
    <property type="entry name" value="GT_2_like_c"/>
    <property type="match status" value="1"/>
</dbReference>
<feature type="domain" description="Glycosyltransferase 2-like" evidence="4">
    <location>
        <begin position="16"/>
        <end position="143"/>
    </location>
</feature>
<dbReference type="EMBL" id="LT962688">
    <property type="protein sequence ID" value="SOR29024.1"/>
    <property type="molecule type" value="Genomic_DNA"/>
</dbReference>
<evidence type="ECO:0000259" key="4">
    <source>
        <dbReference type="Pfam" id="PF00535"/>
    </source>
</evidence>
<dbReference type="PANTHER" id="PTHR43179">
    <property type="entry name" value="RHAMNOSYLTRANSFERASE WBBL"/>
    <property type="match status" value="1"/>
</dbReference>
<comment type="similarity">
    <text evidence="1">Belongs to the glycosyltransferase 2 family.</text>
</comment>
<dbReference type="Proteomes" id="UP000233769">
    <property type="component" value="Chromosome tk0001"/>
</dbReference>
<evidence type="ECO:0000313" key="5">
    <source>
        <dbReference type="EMBL" id="SOR29024.1"/>
    </source>
</evidence>
<gene>
    <name evidence="5" type="ORF">TK0001_2422</name>
</gene>
<reference evidence="6" key="1">
    <citation type="submission" date="2017-10" db="EMBL/GenBank/DDBJ databases">
        <authorList>
            <person name="Regsiter A."/>
            <person name="William W."/>
        </authorList>
    </citation>
    <scope>NUCLEOTIDE SEQUENCE [LARGE SCALE GENOMIC DNA]</scope>
</reference>
<keyword evidence="3 5" id="KW-0808">Transferase</keyword>
<dbReference type="Gene3D" id="3.90.550.10">
    <property type="entry name" value="Spore Coat Polysaccharide Biosynthesis Protein SpsA, Chain A"/>
    <property type="match status" value="1"/>
</dbReference>
<name>A0A2N9ANU8_METEX</name>
<dbReference type="InterPro" id="IPR029044">
    <property type="entry name" value="Nucleotide-diphossugar_trans"/>
</dbReference>
<dbReference type="AlphaFoldDB" id="A0A2N9ANU8"/>
<organism evidence="5 6">
    <name type="scientific">Methylorubrum extorquens</name>
    <name type="common">Methylobacterium dichloromethanicum</name>
    <name type="synonym">Methylobacterium extorquens</name>
    <dbReference type="NCBI Taxonomy" id="408"/>
    <lineage>
        <taxon>Bacteria</taxon>
        <taxon>Pseudomonadati</taxon>
        <taxon>Pseudomonadota</taxon>
        <taxon>Alphaproteobacteria</taxon>
        <taxon>Hyphomicrobiales</taxon>
        <taxon>Methylobacteriaceae</taxon>
        <taxon>Methylorubrum</taxon>
    </lineage>
</organism>
<dbReference type="InterPro" id="IPR001173">
    <property type="entry name" value="Glyco_trans_2-like"/>
</dbReference>
<proteinExistence type="inferred from homology"/>
<protein>
    <submittedName>
        <fullName evidence="5">Putative glycosyl transferase</fullName>
    </submittedName>
</protein>
<dbReference type="PANTHER" id="PTHR43179:SF12">
    <property type="entry name" value="GALACTOFURANOSYLTRANSFERASE GLFT2"/>
    <property type="match status" value="1"/>
</dbReference>
<dbReference type="SUPFAM" id="SSF53448">
    <property type="entry name" value="Nucleotide-diphospho-sugar transferases"/>
    <property type="match status" value="1"/>
</dbReference>
<evidence type="ECO:0000256" key="1">
    <source>
        <dbReference type="ARBA" id="ARBA00006739"/>
    </source>
</evidence>
<accession>A0A2N9ANU8</accession>
<evidence type="ECO:0000256" key="2">
    <source>
        <dbReference type="ARBA" id="ARBA00022676"/>
    </source>
</evidence>